<accession>A0A0G4G2D4</accession>
<keyword evidence="5" id="KW-1185">Reference proteome</keyword>
<dbReference type="EMBL" id="CDMY01000553">
    <property type="protein sequence ID" value="CEM22339.1"/>
    <property type="molecule type" value="Genomic_DNA"/>
</dbReference>
<proteinExistence type="predicted"/>
<evidence type="ECO:0000256" key="3">
    <source>
        <dbReference type="ARBA" id="ARBA00023150"/>
    </source>
</evidence>
<dbReference type="VEuPathDB" id="CryptoDB:Vbra_16756"/>
<dbReference type="Pfam" id="PF02391">
    <property type="entry name" value="MoaE"/>
    <property type="match status" value="1"/>
</dbReference>
<keyword evidence="3" id="KW-0501">Molybdenum cofactor biosynthesis</keyword>
<dbReference type="STRING" id="1169540.A0A0G4G2D4"/>
<evidence type="ECO:0008006" key="6">
    <source>
        <dbReference type="Google" id="ProtNLM"/>
    </source>
</evidence>
<organism evidence="4 5">
    <name type="scientific">Vitrella brassicaformis (strain CCMP3155)</name>
    <dbReference type="NCBI Taxonomy" id="1169540"/>
    <lineage>
        <taxon>Eukaryota</taxon>
        <taxon>Sar</taxon>
        <taxon>Alveolata</taxon>
        <taxon>Colpodellida</taxon>
        <taxon>Vitrellaceae</taxon>
        <taxon>Vitrella</taxon>
    </lineage>
</organism>
<dbReference type="InterPro" id="IPR036563">
    <property type="entry name" value="MoaE_sf"/>
</dbReference>
<name>A0A0G4G2D4_VITBC</name>
<reference evidence="4 5" key="1">
    <citation type="submission" date="2014-11" db="EMBL/GenBank/DDBJ databases">
        <authorList>
            <person name="Zhu J."/>
            <person name="Qi W."/>
            <person name="Song R."/>
        </authorList>
    </citation>
    <scope>NUCLEOTIDE SEQUENCE [LARGE SCALE GENOMIC DNA]</scope>
</reference>
<dbReference type="SUPFAM" id="SSF54690">
    <property type="entry name" value="Molybdopterin synthase subunit MoaE"/>
    <property type="match status" value="1"/>
</dbReference>
<dbReference type="OMA" id="WKHQFFA"/>
<evidence type="ECO:0000256" key="2">
    <source>
        <dbReference type="ARBA" id="ARBA00022679"/>
    </source>
</evidence>
<protein>
    <recommendedName>
        <fullName evidence="6">MOCS2B</fullName>
    </recommendedName>
</protein>
<dbReference type="CDD" id="cd00756">
    <property type="entry name" value="MoaE"/>
    <property type="match status" value="1"/>
</dbReference>
<keyword evidence="2" id="KW-0808">Transferase</keyword>
<dbReference type="PANTHER" id="PTHR23404">
    <property type="entry name" value="MOLYBDOPTERIN SYNTHASE RELATED"/>
    <property type="match status" value="1"/>
</dbReference>
<evidence type="ECO:0000313" key="5">
    <source>
        <dbReference type="Proteomes" id="UP000041254"/>
    </source>
</evidence>
<sequence length="169" mass="18355">MSAAESVTNGTGAQLPPHICLREDPLHLESVIQQVEDGSCGAVASFMGTTRNHSGGKEVTALDYEAYAPMAEKTIAEVCAEAQAKWPQVRRIAVEHKLGSCPIGQSGVNIAVSSAHRADAMDCCRYVIDEIKARAPIWKREIYADGSEWRENAEWRETIAAKKGCGCKH</sequence>
<dbReference type="GO" id="GO:0016740">
    <property type="term" value="F:transferase activity"/>
    <property type="evidence" value="ECO:0007669"/>
    <property type="project" value="UniProtKB-KW"/>
</dbReference>
<dbReference type="InParanoid" id="A0A0G4G2D4"/>
<dbReference type="OrthoDB" id="406942at2759"/>
<dbReference type="Gene3D" id="3.90.1170.40">
    <property type="entry name" value="Molybdopterin biosynthesis MoaE subunit"/>
    <property type="match status" value="1"/>
</dbReference>
<dbReference type="GO" id="GO:0006777">
    <property type="term" value="P:Mo-molybdopterin cofactor biosynthetic process"/>
    <property type="evidence" value="ECO:0007669"/>
    <property type="project" value="UniProtKB-KW"/>
</dbReference>
<dbReference type="PhylomeDB" id="A0A0G4G2D4"/>
<dbReference type="FunFam" id="3.90.1170.40:FF:000002">
    <property type="entry name" value="Molybdopterin synthase catalytic subunit"/>
    <property type="match status" value="1"/>
</dbReference>
<evidence type="ECO:0000313" key="4">
    <source>
        <dbReference type="EMBL" id="CEM22339.1"/>
    </source>
</evidence>
<dbReference type="InterPro" id="IPR003448">
    <property type="entry name" value="Mopterin_biosynth_MoaE"/>
</dbReference>
<evidence type="ECO:0000256" key="1">
    <source>
        <dbReference type="ARBA" id="ARBA00022490"/>
    </source>
</evidence>
<dbReference type="AlphaFoldDB" id="A0A0G4G2D4"/>
<keyword evidence="1" id="KW-0963">Cytoplasm</keyword>
<dbReference type="Proteomes" id="UP000041254">
    <property type="component" value="Unassembled WGS sequence"/>
</dbReference>
<gene>
    <name evidence="4" type="ORF">Vbra_16756</name>
</gene>